<evidence type="ECO:0000313" key="6">
    <source>
        <dbReference type="Proteomes" id="UP000318571"/>
    </source>
</evidence>
<comment type="caution">
    <text evidence="5">The sequence shown here is derived from an EMBL/GenBank/DDBJ whole genome shotgun (WGS) entry which is preliminary data.</text>
</comment>
<feature type="compositionally biased region" description="Basic residues" evidence="4">
    <location>
        <begin position="735"/>
        <end position="746"/>
    </location>
</feature>
<dbReference type="STRING" id="6832.A0A553PAN8"/>
<dbReference type="PANTHER" id="PTHR24178">
    <property type="entry name" value="MOLTING PROTEIN MLT-4"/>
    <property type="match status" value="1"/>
</dbReference>
<feature type="compositionally biased region" description="Basic and acidic residues" evidence="4">
    <location>
        <begin position="788"/>
        <end position="800"/>
    </location>
</feature>
<dbReference type="PROSITE" id="PS50088">
    <property type="entry name" value="ANK_REPEAT"/>
    <property type="match status" value="2"/>
</dbReference>
<dbReference type="Pfam" id="PF13637">
    <property type="entry name" value="Ank_4"/>
    <property type="match status" value="1"/>
</dbReference>
<feature type="region of interest" description="Disordered" evidence="4">
    <location>
        <begin position="715"/>
        <end position="848"/>
    </location>
</feature>
<dbReference type="PANTHER" id="PTHR24178:SF41">
    <property type="entry name" value="ANKYRIN-2 ISOFORM X1"/>
    <property type="match status" value="1"/>
</dbReference>
<dbReference type="InterPro" id="IPR036770">
    <property type="entry name" value="Ankyrin_rpt-contain_sf"/>
</dbReference>
<proteinExistence type="predicted"/>
<feature type="repeat" description="ANK" evidence="3">
    <location>
        <begin position="121"/>
        <end position="153"/>
    </location>
</feature>
<organism evidence="5 6">
    <name type="scientific">Tigriopus californicus</name>
    <name type="common">Marine copepod</name>
    <dbReference type="NCBI Taxonomy" id="6832"/>
    <lineage>
        <taxon>Eukaryota</taxon>
        <taxon>Metazoa</taxon>
        <taxon>Ecdysozoa</taxon>
        <taxon>Arthropoda</taxon>
        <taxon>Crustacea</taxon>
        <taxon>Multicrustacea</taxon>
        <taxon>Hexanauplia</taxon>
        <taxon>Copepoda</taxon>
        <taxon>Harpacticoida</taxon>
        <taxon>Harpacticidae</taxon>
        <taxon>Tigriopus</taxon>
    </lineage>
</organism>
<evidence type="ECO:0000256" key="3">
    <source>
        <dbReference type="PROSITE-ProRule" id="PRU00023"/>
    </source>
</evidence>
<dbReference type="Proteomes" id="UP000318571">
    <property type="component" value="Chromosome 2"/>
</dbReference>
<dbReference type="Pfam" id="PF12796">
    <property type="entry name" value="Ank_2"/>
    <property type="match status" value="2"/>
</dbReference>
<keyword evidence="1" id="KW-0677">Repeat</keyword>
<evidence type="ECO:0000256" key="1">
    <source>
        <dbReference type="ARBA" id="ARBA00022737"/>
    </source>
</evidence>
<dbReference type="PROSITE" id="PS50297">
    <property type="entry name" value="ANK_REP_REGION"/>
    <property type="match status" value="1"/>
</dbReference>
<feature type="compositionally biased region" description="Pro residues" evidence="4">
    <location>
        <begin position="754"/>
        <end position="769"/>
    </location>
</feature>
<keyword evidence="2 3" id="KW-0040">ANK repeat</keyword>
<dbReference type="AlphaFoldDB" id="A0A553PAN8"/>
<accession>A0A553PAN8</accession>
<dbReference type="SUPFAM" id="SSF48403">
    <property type="entry name" value="Ankyrin repeat"/>
    <property type="match status" value="2"/>
</dbReference>
<sequence>MPAIDARLVLARRYPVHAAVDRCNEVEVHRIVDDDAPFHLARKIPDKETSVVHMACMSRNVPAHIMENILRYLIKMGAPVHDLDAAGQTPLHYAACNRFGYRLTAALLEAGCNVQVARKMDHWTALHLAVTFGNLRVVQQLIRAGADPHASSLDEKTPLDLANQHKQVEICDILKSRREEYRPTSLEYPDPLFGESTFHLLLKYCPQVPPKFILKRKDVDKDVVNAKDNLGTSALMKALWDKRSSTVEKILASKNIRENKLLDLQEVDKTGRSILHLLIDNNDLVNFQSLVDRDELTKEIANRPNPQGQTPISLCLKKKLVPFLEAIFDSSTGINKFHINVVQDGSSVIHVVATIGSLNLWLRALAKCDVNTIDELGNTALMKAAQCGHDYLVDSALQIAGDRINPEMRNKDGNTLLLMAIQNFDIDIVKALIQGRDHKKAINLANNESMSPLVLAASLNKWALMRFLLESDHLKDEKGNGVVDVHVKDKAGQTPLVLVLLTRIKLHRMEQSFLMKGEKETAKDIRLEFDNLWEIVKLILEREKEIHGPTMMQGRDGGSETLKKQMNVNKTIQISIQQDVCREYARLFTTIKPKKSLAKQISTGKLDQPNAAEDRKVSLKPVFRQNPLITRDDIKGNDLQKGKEKKEVPTISLDDLRSPDGLQDVVNKITKKMDEEKSKIVKNKKKLGSIGKNDLPDSTTAPECKENENYLKVNANAGENGSDASREWSPTPVPRMRRTSSFRKKPMHVEDMKPPIPSGPSPPPPPEPDNPNESKFKFPDPKPNATPKRNDVKSFVEDSKSLINLPMGLDSKDLKKSRSGNALNRKQTKSMVEPLANGREEESKTGVDLTVFQKKPAKISTISGVETREAFTQTDNLMEPKTLGVQACCCQCHETKPRPKSNEIGKNNNAFRRYSKL</sequence>
<protein>
    <submittedName>
        <fullName evidence="5">Uncharacterized protein</fullName>
    </submittedName>
</protein>
<evidence type="ECO:0000313" key="5">
    <source>
        <dbReference type="EMBL" id="TRY74740.1"/>
    </source>
</evidence>
<reference evidence="5 6" key="1">
    <citation type="journal article" date="2018" name="Nat. Ecol. Evol.">
        <title>Genomic signatures of mitonuclear coevolution across populations of Tigriopus californicus.</title>
        <authorList>
            <person name="Barreto F.S."/>
            <person name="Watson E.T."/>
            <person name="Lima T.G."/>
            <person name="Willett C.S."/>
            <person name="Edmands S."/>
            <person name="Li W."/>
            <person name="Burton R.S."/>
        </authorList>
    </citation>
    <scope>NUCLEOTIDE SEQUENCE [LARGE SCALE GENOMIC DNA]</scope>
    <source>
        <strain evidence="5 6">San Diego</strain>
    </source>
</reference>
<dbReference type="EMBL" id="VCGU01000005">
    <property type="protein sequence ID" value="TRY74740.1"/>
    <property type="molecule type" value="Genomic_DNA"/>
</dbReference>
<name>A0A553PAN8_TIGCA</name>
<gene>
    <name evidence="5" type="ORF">TCAL_07036</name>
</gene>
<feature type="region of interest" description="Disordered" evidence="4">
    <location>
        <begin position="898"/>
        <end position="917"/>
    </location>
</feature>
<keyword evidence="6" id="KW-1185">Reference proteome</keyword>
<feature type="repeat" description="ANK" evidence="3">
    <location>
        <begin position="86"/>
        <end position="119"/>
    </location>
</feature>
<dbReference type="InterPro" id="IPR002110">
    <property type="entry name" value="Ankyrin_rpt"/>
</dbReference>
<dbReference type="SMART" id="SM00248">
    <property type="entry name" value="ANK"/>
    <property type="match status" value="9"/>
</dbReference>
<evidence type="ECO:0000256" key="2">
    <source>
        <dbReference type="ARBA" id="ARBA00023043"/>
    </source>
</evidence>
<dbReference type="Gene3D" id="1.25.40.20">
    <property type="entry name" value="Ankyrin repeat-containing domain"/>
    <property type="match status" value="2"/>
</dbReference>
<evidence type="ECO:0000256" key="4">
    <source>
        <dbReference type="SAM" id="MobiDB-lite"/>
    </source>
</evidence>